<organism evidence="1">
    <name type="scientific">Pyramimonas obovata</name>
    <dbReference type="NCBI Taxonomy" id="1411642"/>
    <lineage>
        <taxon>Eukaryota</taxon>
        <taxon>Viridiplantae</taxon>
        <taxon>Chlorophyta</taxon>
        <taxon>Pyramimonadophyceae</taxon>
        <taxon>Pyramimonadales</taxon>
        <taxon>Pyramimonadaceae</taxon>
        <taxon>Pyramimonas</taxon>
        <taxon>Pyramimonas incertae sedis</taxon>
    </lineage>
</organism>
<dbReference type="EMBL" id="HBFA01019755">
    <property type="protein sequence ID" value="CAD8669678.1"/>
    <property type="molecule type" value="Transcribed_RNA"/>
</dbReference>
<reference evidence="1" key="1">
    <citation type="submission" date="2021-01" db="EMBL/GenBank/DDBJ databases">
        <authorList>
            <person name="Corre E."/>
            <person name="Pelletier E."/>
            <person name="Niang G."/>
            <person name="Scheremetjew M."/>
            <person name="Finn R."/>
            <person name="Kale V."/>
            <person name="Holt S."/>
            <person name="Cochrane G."/>
            <person name="Meng A."/>
            <person name="Brown T."/>
            <person name="Cohen L."/>
        </authorList>
    </citation>
    <scope>NUCLEOTIDE SEQUENCE</scope>
    <source>
        <strain evidence="1">CCMP722</strain>
    </source>
</reference>
<protein>
    <submittedName>
        <fullName evidence="1">Uncharacterized protein</fullName>
    </submittedName>
</protein>
<accession>A0A7S0R854</accession>
<dbReference type="AlphaFoldDB" id="A0A7S0R854"/>
<name>A0A7S0R854_9CHLO</name>
<evidence type="ECO:0000313" key="1">
    <source>
        <dbReference type="EMBL" id="CAD8669678.1"/>
    </source>
</evidence>
<gene>
    <name evidence="1" type="ORF">POBO1169_LOCUS10110</name>
</gene>
<sequence length="108" mass="12525">MGWTTLDFSHAPVHASNCAMPSQNKSTWENMSSWDRMRVASNTKSYPEADKSQVHEFSEKIVWKRKEIHEEIMAKLAANNDEQGVPWAMEDEVNRVFWTQLAVVEDKL</sequence>
<proteinExistence type="predicted"/>